<gene>
    <name evidence="1" type="ORF">SAMN05444320_105397</name>
</gene>
<proteinExistence type="predicted"/>
<dbReference type="STRING" id="2017.SAMN05444320_105397"/>
<dbReference type="AlphaFoldDB" id="A0A1M5FDW7"/>
<reference evidence="1 2" key="1">
    <citation type="submission" date="2016-11" db="EMBL/GenBank/DDBJ databases">
        <authorList>
            <person name="Jaros S."/>
            <person name="Januszkiewicz K."/>
            <person name="Wedrychowicz H."/>
        </authorList>
    </citation>
    <scope>NUCLEOTIDE SEQUENCE [LARGE SCALE GENOMIC DNA]</scope>
    <source>
        <strain evidence="1 2">DSM 44523</strain>
    </source>
</reference>
<keyword evidence="2" id="KW-1185">Reference proteome</keyword>
<dbReference type="EMBL" id="FQVN01000005">
    <property type="protein sequence ID" value="SHF89717.1"/>
    <property type="molecule type" value="Genomic_DNA"/>
</dbReference>
<organism evidence="1 2">
    <name type="scientific">Streptoalloteichus hindustanus</name>
    <dbReference type="NCBI Taxonomy" id="2017"/>
    <lineage>
        <taxon>Bacteria</taxon>
        <taxon>Bacillati</taxon>
        <taxon>Actinomycetota</taxon>
        <taxon>Actinomycetes</taxon>
        <taxon>Pseudonocardiales</taxon>
        <taxon>Pseudonocardiaceae</taxon>
        <taxon>Streptoalloteichus</taxon>
    </lineage>
</organism>
<accession>A0A1M5FDW7</accession>
<sequence>MPDGRSVNRSWLLRRSCDGDYLNRYFAGRGATAAHLHEAITGEDQDPELVDHTG</sequence>
<protein>
    <submittedName>
        <fullName evidence="1">Uncharacterized protein</fullName>
    </submittedName>
</protein>
<evidence type="ECO:0000313" key="2">
    <source>
        <dbReference type="Proteomes" id="UP000184501"/>
    </source>
</evidence>
<name>A0A1M5FDW7_STRHI</name>
<evidence type="ECO:0000313" key="1">
    <source>
        <dbReference type="EMBL" id="SHF89717.1"/>
    </source>
</evidence>
<dbReference type="Proteomes" id="UP000184501">
    <property type="component" value="Unassembled WGS sequence"/>
</dbReference>